<dbReference type="InterPro" id="IPR050090">
    <property type="entry name" value="Tyrosine_recombinase_XerCD"/>
</dbReference>
<evidence type="ECO:0000256" key="8">
    <source>
        <dbReference type="ARBA" id="ARBA00023306"/>
    </source>
</evidence>
<dbReference type="InterPro" id="IPR002104">
    <property type="entry name" value="Integrase_catalytic"/>
</dbReference>
<keyword evidence="2 9" id="KW-0963">Cytoplasm</keyword>
<dbReference type="Pfam" id="PF00589">
    <property type="entry name" value="Phage_integrase"/>
    <property type="match status" value="1"/>
</dbReference>
<dbReference type="InterPro" id="IPR044068">
    <property type="entry name" value="CB"/>
</dbReference>
<feature type="active site" evidence="9">
    <location>
        <position position="194"/>
    </location>
</feature>
<dbReference type="HAMAP" id="MF_01808">
    <property type="entry name" value="Recomb_XerC_XerD"/>
    <property type="match status" value="1"/>
</dbReference>
<evidence type="ECO:0000256" key="1">
    <source>
        <dbReference type="ARBA" id="ARBA00004496"/>
    </source>
</evidence>
<organism evidence="12 13">
    <name type="scientific">Corynebacterium felinum</name>
    <dbReference type="NCBI Taxonomy" id="131318"/>
    <lineage>
        <taxon>Bacteria</taxon>
        <taxon>Bacillati</taxon>
        <taxon>Actinomycetota</taxon>
        <taxon>Actinomycetes</taxon>
        <taxon>Mycobacteriales</taxon>
        <taxon>Corynebacteriaceae</taxon>
        <taxon>Corynebacterium</taxon>
    </lineage>
</organism>
<keyword evidence="7 9" id="KW-0233">DNA recombination</keyword>
<proteinExistence type="inferred from homology"/>
<dbReference type="PROSITE" id="PS51900">
    <property type="entry name" value="CB"/>
    <property type="match status" value="1"/>
</dbReference>
<keyword evidence="3 9" id="KW-0132">Cell division</keyword>
<dbReference type="PANTHER" id="PTHR30349:SF77">
    <property type="entry name" value="TYROSINE RECOMBINASE XERC"/>
    <property type="match status" value="1"/>
</dbReference>
<comment type="subunit">
    <text evidence="9">Forms a cyclic heterotetrameric complex composed of two molecules of XerC and two molecules of XerD.</text>
</comment>
<evidence type="ECO:0000256" key="7">
    <source>
        <dbReference type="ARBA" id="ARBA00023172"/>
    </source>
</evidence>
<feature type="active site" description="O-(3'-phospho-DNA)-tyrosine intermediate" evidence="9">
    <location>
        <position position="298"/>
    </location>
</feature>
<keyword evidence="13" id="KW-1185">Reference proteome</keyword>
<dbReference type="InterPro" id="IPR010998">
    <property type="entry name" value="Integrase_recombinase_N"/>
</dbReference>
<evidence type="ECO:0000313" key="13">
    <source>
        <dbReference type="Proteomes" id="UP001183619"/>
    </source>
</evidence>
<dbReference type="PANTHER" id="PTHR30349">
    <property type="entry name" value="PHAGE INTEGRASE-RELATED"/>
    <property type="match status" value="1"/>
</dbReference>
<protein>
    <recommendedName>
        <fullName evidence="9">Tyrosine recombinase XerC</fullName>
    </recommendedName>
</protein>
<keyword evidence="4 9" id="KW-0159">Chromosome partition</keyword>
<evidence type="ECO:0000313" key="12">
    <source>
        <dbReference type="EMBL" id="MDR7356003.1"/>
    </source>
</evidence>
<evidence type="ECO:0000256" key="6">
    <source>
        <dbReference type="ARBA" id="ARBA00023125"/>
    </source>
</evidence>
<evidence type="ECO:0000259" key="11">
    <source>
        <dbReference type="PROSITE" id="PS51900"/>
    </source>
</evidence>
<evidence type="ECO:0000256" key="9">
    <source>
        <dbReference type="HAMAP-Rule" id="MF_01808"/>
    </source>
</evidence>
<evidence type="ECO:0000256" key="3">
    <source>
        <dbReference type="ARBA" id="ARBA00022618"/>
    </source>
</evidence>
<dbReference type="InterPro" id="IPR013762">
    <property type="entry name" value="Integrase-like_cat_sf"/>
</dbReference>
<evidence type="ECO:0000256" key="2">
    <source>
        <dbReference type="ARBA" id="ARBA00022490"/>
    </source>
</evidence>
<feature type="domain" description="Core-binding (CB)" evidence="11">
    <location>
        <begin position="21"/>
        <end position="108"/>
    </location>
</feature>
<feature type="active site" evidence="9">
    <location>
        <position position="263"/>
    </location>
</feature>
<comment type="function">
    <text evidence="9">Site-specific tyrosine recombinase, which acts by catalyzing the cutting and rejoining of the recombining DNA molecules. The XerC-XerD complex is essential to convert dimers of the bacterial chromosome into monomers to permit their segregation at cell division. It also contributes to the segregational stability of plasmids.</text>
</comment>
<feature type="active site" evidence="9">
    <location>
        <position position="170"/>
    </location>
</feature>
<comment type="subcellular location">
    <subcellularLocation>
        <location evidence="1 9">Cytoplasm</location>
    </subcellularLocation>
</comment>
<dbReference type="EMBL" id="JAVDYF010000001">
    <property type="protein sequence ID" value="MDR7356003.1"/>
    <property type="molecule type" value="Genomic_DNA"/>
</dbReference>
<dbReference type="InterPro" id="IPR023009">
    <property type="entry name" value="Tyrosine_recombinase_XerC/XerD"/>
</dbReference>
<dbReference type="RefSeq" id="WP_277103536.1">
    <property type="nucleotide sequence ID" value="NZ_BAAAJS010000069.1"/>
</dbReference>
<dbReference type="InterPro" id="IPR011010">
    <property type="entry name" value="DNA_brk_join_enz"/>
</dbReference>
<reference evidence="12 13" key="1">
    <citation type="submission" date="2023-07" db="EMBL/GenBank/DDBJ databases">
        <title>Sequencing the genomes of 1000 actinobacteria strains.</title>
        <authorList>
            <person name="Klenk H.-P."/>
        </authorList>
    </citation>
    <scope>NUCLEOTIDE SEQUENCE [LARGE SCALE GENOMIC DNA]</scope>
    <source>
        <strain evidence="12 13">DSM 44508</strain>
    </source>
</reference>
<feature type="domain" description="Tyr recombinase" evidence="10">
    <location>
        <begin position="129"/>
        <end position="311"/>
    </location>
</feature>
<dbReference type="Proteomes" id="UP001183619">
    <property type="component" value="Unassembled WGS sequence"/>
</dbReference>
<dbReference type="SUPFAM" id="SSF56349">
    <property type="entry name" value="DNA breaking-rejoining enzymes"/>
    <property type="match status" value="1"/>
</dbReference>
<dbReference type="InterPro" id="IPR004107">
    <property type="entry name" value="Integrase_SAM-like_N"/>
</dbReference>
<feature type="active site" evidence="9">
    <location>
        <position position="289"/>
    </location>
</feature>
<dbReference type="PROSITE" id="PS51898">
    <property type="entry name" value="TYR_RECOMBINASE"/>
    <property type="match status" value="1"/>
</dbReference>
<sequence>MTPRHHTHASHQAELSSCGPNPIGEAINDFAEHLTLVVGRSPATVKGYRADLNDLVSYLHTQTPTPTFADFTLTNLRAWLAHTVDAGKTRATLARRGAAVRTFSTWCVKQGFIDRDVAAKLQTPKAGRSLPKVLTATSAAQVMESSAATREPEFLRDCAILELLYATGMRVSELCGTNLNDFDFSRNQVKVTGKGDKQRVVPFGPTCADALLMWRDSGRAALLKKTTDAFFLGSRGGRIDPSVVRSIVARAGAQAGVQGLGPHALRHSAATHMLDGGADLRVVQEMLGHSSLQTTQIYTHVSTARLREAYRQAHPRA</sequence>
<dbReference type="Gene3D" id="1.10.443.10">
    <property type="entry name" value="Intergrase catalytic core"/>
    <property type="match status" value="1"/>
</dbReference>
<dbReference type="Gene3D" id="1.10.150.130">
    <property type="match status" value="1"/>
</dbReference>
<gene>
    <name evidence="9" type="primary">xerC</name>
    <name evidence="12" type="ORF">J2S37_002541</name>
</gene>
<evidence type="ECO:0000256" key="4">
    <source>
        <dbReference type="ARBA" id="ARBA00022829"/>
    </source>
</evidence>
<comment type="caution">
    <text evidence="12">The sequence shown here is derived from an EMBL/GenBank/DDBJ whole genome shotgun (WGS) entry which is preliminary data.</text>
</comment>
<name>A0ABU2BBN4_9CORY</name>
<evidence type="ECO:0000256" key="5">
    <source>
        <dbReference type="ARBA" id="ARBA00022908"/>
    </source>
</evidence>
<accession>A0ABU2BBN4</accession>
<dbReference type="CDD" id="cd00798">
    <property type="entry name" value="INT_XerDC_C"/>
    <property type="match status" value="1"/>
</dbReference>
<evidence type="ECO:0000259" key="10">
    <source>
        <dbReference type="PROSITE" id="PS51898"/>
    </source>
</evidence>
<feature type="active site" evidence="9">
    <location>
        <position position="266"/>
    </location>
</feature>
<keyword evidence="5 9" id="KW-0229">DNA integration</keyword>
<comment type="similarity">
    <text evidence="9">Belongs to the 'phage' integrase family. XerC subfamily.</text>
</comment>
<dbReference type="Pfam" id="PF02899">
    <property type="entry name" value="Phage_int_SAM_1"/>
    <property type="match status" value="1"/>
</dbReference>
<keyword evidence="8 9" id="KW-0131">Cell cycle</keyword>
<keyword evidence="6 9" id="KW-0238">DNA-binding</keyword>